<name>A0A0W8FXB6_9ZZZZ</name>
<evidence type="ECO:0000313" key="2">
    <source>
        <dbReference type="EMBL" id="KUG25544.1"/>
    </source>
</evidence>
<gene>
    <name evidence="2" type="ORF">ASZ90_004630</name>
</gene>
<feature type="compositionally biased region" description="Basic and acidic residues" evidence="1">
    <location>
        <begin position="229"/>
        <end position="242"/>
    </location>
</feature>
<dbReference type="EMBL" id="LNQE01000656">
    <property type="protein sequence ID" value="KUG25544.1"/>
    <property type="molecule type" value="Genomic_DNA"/>
</dbReference>
<dbReference type="SUPFAM" id="SSF51161">
    <property type="entry name" value="Trimeric LpxA-like enzymes"/>
    <property type="match status" value="1"/>
</dbReference>
<dbReference type="Gene3D" id="2.160.10.10">
    <property type="entry name" value="Hexapeptide repeat proteins"/>
    <property type="match status" value="1"/>
</dbReference>
<dbReference type="AlphaFoldDB" id="A0A0W8FXB6"/>
<dbReference type="InterPro" id="IPR011004">
    <property type="entry name" value="Trimer_LpxA-like_sf"/>
</dbReference>
<comment type="caution">
    <text evidence="2">The sequence shown here is derived from an EMBL/GenBank/DDBJ whole genome shotgun (WGS) entry which is preliminary data.</text>
</comment>
<proteinExistence type="predicted"/>
<reference evidence="2" key="1">
    <citation type="journal article" date="2015" name="Proc. Natl. Acad. Sci. U.S.A.">
        <title>Networks of energetic and metabolic interactions define dynamics in microbial communities.</title>
        <authorList>
            <person name="Embree M."/>
            <person name="Liu J.K."/>
            <person name="Al-Bassam M.M."/>
            <person name="Zengler K."/>
        </authorList>
    </citation>
    <scope>NUCLEOTIDE SEQUENCE</scope>
</reference>
<evidence type="ECO:0000256" key="1">
    <source>
        <dbReference type="SAM" id="MobiDB-lite"/>
    </source>
</evidence>
<feature type="region of interest" description="Disordered" evidence="1">
    <location>
        <begin position="223"/>
        <end position="242"/>
    </location>
</feature>
<sequence length="242" mass="27333">MKKYRGLTPEESIKAVTIEIIERAIKLGKKKNREIFISKTSGGKGTSVFEFDPKTPEGKVNLEKFLTPVRRHYTFSGLGSPEEKNSINWRVLNLPFRRRFLLQFQVAVSFFMKGIPFKNKFYRWMGAHIGKGAEIMQLVWLDHFRPELIYVGENTILGAFTRLTVHAYEGAGKFRYGLITIGKNCMIGAGTGMGPIDIEDNSRTLPGATLSPYLSKIKSESIVGWDPPNVKEPKEEQNQTGS</sequence>
<accession>A0A0W8FXB6</accession>
<dbReference type="GO" id="GO:0016740">
    <property type="term" value="F:transferase activity"/>
    <property type="evidence" value="ECO:0007669"/>
    <property type="project" value="UniProtKB-KW"/>
</dbReference>
<organism evidence="2">
    <name type="scientific">hydrocarbon metagenome</name>
    <dbReference type="NCBI Taxonomy" id="938273"/>
    <lineage>
        <taxon>unclassified sequences</taxon>
        <taxon>metagenomes</taxon>
        <taxon>ecological metagenomes</taxon>
    </lineage>
</organism>
<protein>
    <submittedName>
        <fullName evidence="2">Bacterial transferase hexapeptide domain protein</fullName>
    </submittedName>
</protein>
<keyword evidence="2" id="KW-0808">Transferase</keyword>